<feature type="compositionally biased region" description="Low complexity" evidence="5">
    <location>
        <begin position="173"/>
        <end position="186"/>
    </location>
</feature>
<feature type="region of interest" description="Disordered" evidence="5">
    <location>
        <begin position="263"/>
        <end position="302"/>
    </location>
</feature>
<evidence type="ECO:0000313" key="8">
    <source>
        <dbReference type="Proteomes" id="UP000603453"/>
    </source>
</evidence>
<dbReference type="GO" id="GO:0043565">
    <property type="term" value="F:sequence-specific DNA binding"/>
    <property type="evidence" value="ECO:0007669"/>
    <property type="project" value="InterPro"/>
</dbReference>
<dbReference type="InterPro" id="IPR013088">
    <property type="entry name" value="Znf_NHR/GATA"/>
</dbReference>
<evidence type="ECO:0000259" key="6">
    <source>
        <dbReference type="PROSITE" id="PS50114"/>
    </source>
</evidence>
<dbReference type="Pfam" id="PF00320">
    <property type="entry name" value="GATA"/>
    <property type="match status" value="1"/>
</dbReference>
<dbReference type="Gene3D" id="3.30.50.10">
    <property type="entry name" value="Erythroid Transcription Factor GATA-1, subunit A"/>
    <property type="match status" value="1"/>
</dbReference>
<name>A0A8H7RF21_9FUNG</name>
<feature type="region of interest" description="Disordered" evidence="5">
    <location>
        <begin position="88"/>
        <end position="108"/>
    </location>
</feature>
<dbReference type="SMART" id="SM00401">
    <property type="entry name" value="ZnF_GATA"/>
    <property type="match status" value="1"/>
</dbReference>
<sequence>MPSNNKNDKLKLPPISAMDEFLPTRTWQLEEQPEWKSPPYRDRNELSRDTSYKTCLYNTTSPILIQQRGIDPSESPQGATSSYFQYTTAIHSPTPPPPHTQPTRGPSRVDNDIEEVVRQCHTLCDNMVQRKSQFIRQTSPSELDSTRPWLDDMIGRANEVLNALLRLRKHQMASEQQHQQQQQSEQQNKHSPHLWRVRSSSPSARDNNNNHHVTRQRKRGKRPAFQGKCHSCNISETPEWRRGPDGARTLCNACGLHYAKLARKQQENRGMSTKRLTSSSPPPPPPPPPQVQSVADHILPTS</sequence>
<evidence type="ECO:0000256" key="3">
    <source>
        <dbReference type="ARBA" id="ARBA00022833"/>
    </source>
</evidence>
<dbReference type="CDD" id="cd00202">
    <property type="entry name" value="ZnF_GATA"/>
    <property type="match status" value="1"/>
</dbReference>
<dbReference type="Proteomes" id="UP000603453">
    <property type="component" value="Unassembled WGS sequence"/>
</dbReference>
<protein>
    <recommendedName>
        <fullName evidence="6">GATA-type domain-containing protein</fullName>
    </recommendedName>
</protein>
<dbReference type="GO" id="GO:0006355">
    <property type="term" value="P:regulation of DNA-templated transcription"/>
    <property type="evidence" value="ECO:0007669"/>
    <property type="project" value="InterPro"/>
</dbReference>
<evidence type="ECO:0000256" key="1">
    <source>
        <dbReference type="ARBA" id="ARBA00022723"/>
    </source>
</evidence>
<dbReference type="PANTHER" id="PTHR45658:SF122">
    <property type="entry name" value="GATA ZINC FINGER DOMAIN-CONTAINING PROTEIN 6"/>
    <property type="match status" value="1"/>
</dbReference>
<feature type="compositionally biased region" description="Basic residues" evidence="5">
    <location>
        <begin position="212"/>
        <end position="222"/>
    </location>
</feature>
<evidence type="ECO:0000256" key="2">
    <source>
        <dbReference type="ARBA" id="ARBA00022771"/>
    </source>
</evidence>
<comment type="caution">
    <text evidence="7">The sequence shown here is derived from an EMBL/GenBank/DDBJ whole genome shotgun (WGS) entry which is preliminary data.</text>
</comment>
<evidence type="ECO:0000313" key="7">
    <source>
        <dbReference type="EMBL" id="KAG2208528.1"/>
    </source>
</evidence>
<keyword evidence="1" id="KW-0479">Metal-binding</keyword>
<keyword evidence="8" id="KW-1185">Reference proteome</keyword>
<feature type="domain" description="GATA-type" evidence="6">
    <location>
        <begin position="228"/>
        <end position="258"/>
    </location>
</feature>
<dbReference type="EMBL" id="JAEPRD010000019">
    <property type="protein sequence ID" value="KAG2208528.1"/>
    <property type="molecule type" value="Genomic_DNA"/>
</dbReference>
<proteinExistence type="predicted"/>
<dbReference type="PROSITE" id="PS50114">
    <property type="entry name" value="GATA_ZN_FINGER_2"/>
    <property type="match status" value="1"/>
</dbReference>
<feature type="compositionally biased region" description="Polar residues" evidence="5">
    <location>
        <begin position="198"/>
        <end position="211"/>
    </location>
</feature>
<evidence type="ECO:0000256" key="4">
    <source>
        <dbReference type="PROSITE-ProRule" id="PRU00094"/>
    </source>
</evidence>
<dbReference type="GO" id="GO:0008270">
    <property type="term" value="F:zinc ion binding"/>
    <property type="evidence" value="ECO:0007669"/>
    <property type="project" value="UniProtKB-KW"/>
</dbReference>
<keyword evidence="2 4" id="KW-0863">Zinc-finger</keyword>
<accession>A0A8H7RF21</accession>
<feature type="compositionally biased region" description="Pro residues" evidence="5">
    <location>
        <begin position="280"/>
        <end position="290"/>
    </location>
</feature>
<dbReference type="AlphaFoldDB" id="A0A8H7RF21"/>
<dbReference type="SUPFAM" id="SSF57716">
    <property type="entry name" value="Glucocorticoid receptor-like (DNA-binding domain)"/>
    <property type="match status" value="1"/>
</dbReference>
<feature type="compositionally biased region" description="Polar residues" evidence="5">
    <location>
        <begin position="268"/>
        <end position="277"/>
    </location>
</feature>
<feature type="region of interest" description="Disordered" evidence="5">
    <location>
        <begin position="170"/>
        <end position="244"/>
    </location>
</feature>
<dbReference type="PROSITE" id="PS00344">
    <property type="entry name" value="GATA_ZN_FINGER_1"/>
    <property type="match status" value="1"/>
</dbReference>
<dbReference type="InterPro" id="IPR051140">
    <property type="entry name" value="GATA_TF"/>
</dbReference>
<evidence type="ECO:0000256" key="5">
    <source>
        <dbReference type="SAM" id="MobiDB-lite"/>
    </source>
</evidence>
<dbReference type="OrthoDB" id="2162994at2759"/>
<dbReference type="PANTHER" id="PTHR45658">
    <property type="entry name" value="GATA TRANSCRIPTION FACTOR"/>
    <property type="match status" value="1"/>
</dbReference>
<keyword evidence="3" id="KW-0862">Zinc</keyword>
<organism evidence="7 8">
    <name type="scientific">Mucor saturninus</name>
    <dbReference type="NCBI Taxonomy" id="64648"/>
    <lineage>
        <taxon>Eukaryota</taxon>
        <taxon>Fungi</taxon>
        <taxon>Fungi incertae sedis</taxon>
        <taxon>Mucoromycota</taxon>
        <taxon>Mucoromycotina</taxon>
        <taxon>Mucoromycetes</taxon>
        <taxon>Mucorales</taxon>
        <taxon>Mucorineae</taxon>
        <taxon>Mucoraceae</taxon>
        <taxon>Mucor</taxon>
    </lineage>
</organism>
<reference evidence="7" key="1">
    <citation type="submission" date="2020-12" db="EMBL/GenBank/DDBJ databases">
        <title>Metabolic potential, ecology and presence of endohyphal bacteria is reflected in genomic diversity of Mucoromycotina.</title>
        <authorList>
            <person name="Muszewska A."/>
            <person name="Okrasinska A."/>
            <person name="Steczkiewicz K."/>
            <person name="Drgas O."/>
            <person name="Orlowska M."/>
            <person name="Perlinska-Lenart U."/>
            <person name="Aleksandrzak-Piekarczyk T."/>
            <person name="Szatraj K."/>
            <person name="Zielenkiewicz U."/>
            <person name="Pilsyk S."/>
            <person name="Malc E."/>
            <person name="Mieczkowski P."/>
            <person name="Kruszewska J.S."/>
            <person name="Biernat P."/>
            <person name="Pawlowska J."/>
        </authorList>
    </citation>
    <scope>NUCLEOTIDE SEQUENCE</scope>
    <source>
        <strain evidence="7">WA0000017839</strain>
    </source>
</reference>
<gene>
    <name evidence="7" type="ORF">INT47_010224</name>
</gene>
<dbReference type="InterPro" id="IPR000679">
    <property type="entry name" value="Znf_GATA"/>
</dbReference>